<gene>
    <name evidence="6" type="ORF">N0K08_08710</name>
</gene>
<dbReference type="PROSITE" id="PS50931">
    <property type="entry name" value="HTH_LYSR"/>
    <property type="match status" value="1"/>
</dbReference>
<dbReference type="Pfam" id="PF03466">
    <property type="entry name" value="LysR_substrate"/>
    <property type="match status" value="1"/>
</dbReference>
<comment type="similarity">
    <text evidence="1">Belongs to the LysR transcriptional regulatory family.</text>
</comment>
<dbReference type="EMBL" id="JAODYH010000004">
    <property type="protein sequence ID" value="MCT9810713.1"/>
    <property type="molecule type" value="Genomic_DNA"/>
</dbReference>
<protein>
    <submittedName>
        <fullName evidence="6">LysR family transcriptional regulator</fullName>
    </submittedName>
</protein>
<proteinExistence type="inferred from homology"/>
<name>A0ABT2PNL7_9BURK</name>
<evidence type="ECO:0000256" key="1">
    <source>
        <dbReference type="ARBA" id="ARBA00009437"/>
    </source>
</evidence>
<evidence type="ECO:0000256" key="4">
    <source>
        <dbReference type="ARBA" id="ARBA00023163"/>
    </source>
</evidence>
<dbReference type="SUPFAM" id="SSF53850">
    <property type="entry name" value="Periplasmic binding protein-like II"/>
    <property type="match status" value="1"/>
</dbReference>
<dbReference type="RefSeq" id="WP_261499831.1">
    <property type="nucleotide sequence ID" value="NZ_JAODYH010000004.1"/>
</dbReference>
<dbReference type="Gene3D" id="1.10.10.10">
    <property type="entry name" value="Winged helix-like DNA-binding domain superfamily/Winged helix DNA-binding domain"/>
    <property type="match status" value="1"/>
</dbReference>
<comment type="caution">
    <text evidence="6">The sequence shown here is derived from an EMBL/GenBank/DDBJ whole genome shotgun (WGS) entry which is preliminary data.</text>
</comment>
<organism evidence="6 7">
    <name type="scientific">Acidovorax bellezanensis</name>
    <dbReference type="NCBI Taxonomy" id="2976702"/>
    <lineage>
        <taxon>Bacteria</taxon>
        <taxon>Pseudomonadati</taxon>
        <taxon>Pseudomonadota</taxon>
        <taxon>Betaproteobacteria</taxon>
        <taxon>Burkholderiales</taxon>
        <taxon>Comamonadaceae</taxon>
        <taxon>Acidovorax</taxon>
    </lineage>
</organism>
<evidence type="ECO:0000313" key="7">
    <source>
        <dbReference type="Proteomes" id="UP001525968"/>
    </source>
</evidence>
<sequence length="296" mass="32379">MNLTIREFRVFRAVYELRSFSATAEAMHMTQSAVSKLCQEMEAKVGHRLFERSTRKVEPTLWADHLHGYACEILGTMDAAERTMRSLSNLEMGQIDVAASPMMMYGLLAGPLQQLHALHPGIHAGLHELSTDASIDYVLNGKADFGLVSMGEKHPQLQIEPLYEESMYGVCAAEHPLAGEATVSWAQIAACPHISLHTTFSVRRTIDRVYAEKGLVYTSAIEAGSVLSVLGLVKAGLGVTVLPGYIMGFAAELGLVSHRLQPADYAHPLSLIRRWNARTSPAAQALIDLLKASLVR</sequence>
<evidence type="ECO:0000259" key="5">
    <source>
        <dbReference type="PROSITE" id="PS50931"/>
    </source>
</evidence>
<evidence type="ECO:0000313" key="6">
    <source>
        <dbReference type="EMBL" id="MCT9810713.1"/>
    </source>
</evidence>
<accession>A0ABT2PNL7</accession>
<dbReference type="PANTHER" id="PTHR30419">
    <property type="entry name" value="HTH-TYPE TRANSCRIPTIONAL REGULATOR YBHD"/>
    <property type="match status" value="1"/>
</dbReference>
<keyword evidence="4" id="KW-0804">Transcription</keyword>
<dbReference type="SUPFAM" id="SSF46785">
    <property type="entry name" value="Winged helix' DNA-binding domain"/>
    <property type="match status" value="1"/>
</dbReference>
<feature type="domain" description="HTH lysR-type" evidence="5">
    <location>
        <begin position="3"/>
        <end position="60"/>
    </location>
</feature>
<keyword evidence="7" id="KW-1185">Reference proteome</keyword>
<dbReference type="Pfam" id="PF00126">
    <property type="entry name" value="HTH_1"/>
    <property type="match status" value="1"/>
</dbReference>
<dbReference type="Proteomes" id="UP001525968">
    <property type="component" value="Unassembled WGS sequence"/>
</dbReference>
<evidence type="ECO:0000256" key="2">
    <source>
        <dbReference type="ARBA" id="ARBA00023015"/>
    </source>
</evidence>
<keyword evidence="2" id="KW-0805">Transcription regulation</keyword>
<reference evidence="6 7" key="1">
    <citation type="submission" date="2022-09" db="EMBL/GenBank/DDBJ databases">
        <title>Draft genome of isolate Be4.</title>
        <authorList>
            <person name="Sanchez-Castro I."/>
            <person name="Martinez-Rodriguez P."/>
            <person name="Descostes M."/>
            <person name="Merroun M."/>
        </authorList>
    </citation>
    <scope>NUCLEOTIDE SEQUENCE [LARGE SCALE GENOMIC DNA]</scope>
    <source>
        <strain evidence="6 7">Be4</strain>
    </source>
</reference>
<dbReference type="Gene3D" id="3.40.190.290">
    <property type="match status" value="1"/>
</dbReference>
<dbReference type="InterPro" id="IPR050950">
    <property type="entry name" value="HTH-type_LysR_regulators"/>
</dbReference>
<dbReference type="InterPro" id="IPR000847">
    <property type="entry name" value="LysR_HTH_N"/>
</dbReference>
<dbReference type="PANTHER" id="PTHR30419:SF8">
    <property type="entry name" value="NITROGEN ASSIMILATION TRANSCRIPTIONAL ACTIVATOR-RELATED"/>
    <property type="match status" value="1"/>
</dbReference>
<dbReference type="PRINTS" id="PR00039">
    <property type="entry name" value="HTHLYSR"/>
</dbReference>
<dbReference type="CDD" id="cd08440">
    <property type="entry name" value="PBP2_LTTR_like_4"/>
    <property type="match status" value="1"/>
</dbReference>
<evidence type="ECO:0000256" key="3">
    <source>
        <dbReference type="ARBA" id="ARBA00023125"/>
    </source>
</evidence>
<dbReference type="InterPro" id="IPR036388">
    <property type="entry name" value="WH-like_DNA-bd_sf"/>
</dbReference>
<dbReference type="InterPro" id="IPR005119">
    <property type="entry name" value="LysR_subst-bd"/>
</dbReference>
<keyword evidence="3" id="KW-0238">DNA-binding</keyword>
<dbReference type="InterPro" id="IPR036390">
    <property type="entry name" value="WH_DNA-bd_sf"/>
</dbReference>